<feature type="domain" description="Smr" evidence="2">
    <location>
        <begin position="317"/>
        <end position="394"/>
    </location>
</feature>
<feature type="compositionally biased region" description="Basic and acidic residues" evidence="1">
    <location>
        <begin position="158"/>
        <end position="179"/>
    </location>
</feature>
<dbReference type="InterPro" id="IPR002625">
    <property type="entry name" value="Smr_dom"/>
</dbReference>
<comment type="caution">
    <text evidence="3">The sequence shown here is derived from an EMBL/GenBank/DDBJ whole genome shotgun (WGS) entry which is preliminary data.</text>
</comment>
<dbReference type="Pfam" id="PF01713">
    <property type="entry name" value="Smr"/>
    <property type="match status" value="1"/>
</dbReference>
<feature type="region of interest" description="Disordered" evidence="1">
    <location>
        <begin position="43"/>
        <end position="205"/>
    </location>
</feature>
<feature type="compositionally biased region" description="Basic and acidic residues" evidence="1">
    <location>
        <begin position="74"/>
        <end position="83"/>
    </location>
</feature>
<dbReference type="SUPFAM" id="SSF160443">
    <property type="entry name" value="SMR domain-like"/>
    <property type="match status" value="1"/>
</dbReference>
<dbReference type="Proteomes" id="UP000757232">
    <property type="component" value="Unassembled WGS sequence"/>
</dbReference>
<feature type="region of interest" description="Disordered" evidence="1">
    <location>
        <begin position="225"/>
        <end position="246"/>
    </location>
</feature>
<dbReference type="SMART" id="SM01162">
    <property type="entry name" value="DUF1771"/>
    <property type="match status" value="1"/>
</dbReference>
<feature type="compositionally biased region" description="Basic residues" evidence="1">
    <location>
        <begin position="84"/>
        <end position="102"/>
    </location>
</feature>
<dbReference type="PANTHER" id="PTHR47417">
    <property type="entry name" value="SMR DOMAIN-CONTAINING PROTEIN YPL199C"/>
    <property type="match status" value="1"/>
</dbReference>
<dbReference type="SMART" id="SM00463">
    <property type="entry name" value="SMR"/>
    <property type="match status" value="1"/>
</dbReference>
<reference evidence="3" key="1">
    <citation type="submission" date="2016-06" db="EMBL/GenBank/DDBJ databases">
        <title>Draft Genome sequence of the fungus Inonotus baumii.</title>
        <authorList>
            <person name="Zhu H."/>
            <person name="Lin W."/>
        </authorList>
    </citation>
    <scope>NUCLEOTIDE SEQUENCE</scope>
    <source>
        <strain evidence="3">821</strain>
    </source>
</reference>
<protein>
    <recommendedName>
        <fullName evidence="2">Smr domain-containing protein</fullName>
    </recommendedName>
</protein>
<evidence type="ECO:0000313" key="3">
    <source>
        <dbReference type="EMBL" id="OCB91736.1"/>
    </source>
</evidence>
<dbReference type="EMBL" id="LNZH02000067">
    <property type="protein sequence ID" value="OCB91736.1"/>
    <property type="molecule type" value="Genomic_DNA"/>
</dbReference>
<dbReference type="PROSITE" id="PS50828">
    <property type="entry name" value="SMR"/>
    <property type="match status" value="1"/>
</dbReference>
<accession>A0A9Q5I4Q1</accession>
<organism evidence="3 4">
    <name type="scientific">Sanghuangporus baumii</name>
    <name type="common">Phellinus baumii</name>
    <dbReference type="NCBI Taxonomy" id="108892"/>
    <lineage>
        <taxon>Eukaryota</taxon>
        <taxon>Fungi</taxon>
        <taxon>Dikarya</taxon>
        <taxon>Basidiomycota</taxon>
        <taxon>Agaricomycotina</taxon>
        <taxon>Agaricomycetes</taxon>
        <taxon>Hymenochaetales</taxon>
        <taxon>Hymenochaetaceae</taxon>
        <taxon>Sanghuangporus</taxon>
    </lineage>
</organism>
<gene>
    <name evidence="3" type="ORF">A7U60_g993</name>
</gene>
<dbReference type="PANTHER" id="PTHR47417:SF1">
    <property type="entry name" value="SMR DOMAIN-CONTAINING PROTEIN YPL199C"/>
    <property type="match status" value="1"/>
</dbReference>
<evidence type="ECO:0000256" key="1">
    <source>
        <dbReference type="SAM" id="MobiDB-lite"/>
    </source>
</evidence>
<dbReference type="AlphaFoldDB" id="A0A9Q5I4Q1"/>
<dbReference type="InterPro" id="IPR013899">
    <property type="entry name" value="DUF1771"/>
</dbReference>
<feature type="compositionally biased region" description="Low complexity" evidence="1">
    <location>
        <begin position="186"/>
        <end position="198"/>
    </location>
</feature>
<dbReference type="InterPro" id="IPR053020">
    <property type="entry name" value="Smr_domain_protein"/>
</dbReference>
<sequence>MSRFSVDTADRLSITLTVLVGASLVVAGSWKALSWIGHGHLPGKDLNSGPRVADDAIGQSHGAGEQSKCAVNVENRHSSEHHEHQHRHHSHHHHHHHHHKHAQSLSSNNHEKQTPHGQEAGQLFQSRSRTEPYFPSPNQTYDHAEGVKSSSQILPFQDTHDEPSQMSHSDGHFEETDAKQKKHKSSGLSGSSPSLDPSNGASVSADELSRILQRNINDYFEKHAPELEPEKSPTLPETVPGLEPPGRRLRSLAQEEARLRKLAFEASKRAYKSNQKAEAKRLSDQGKLHDENARRYNALAAEEVFNSNNSRRQSSRCDLHGLHVDEALQYARNHLVACRASGTDKTMLIVGRGSHSHQGSARIKPAIMAMLSETGGIVADVHEKNEGCIVVEFAVRR</sequence>
<dbReference type="OrthoDB" id="3231855at2759"/>
<dbReference type="Gene3D" id="3.30.1370.110">
    <property type="match status" value="1"/>
</dbReference>
<evidence type="ECO:0000259" key="2">
    <source>
        <dbReference type="PROSITE" id="PS50828"/>
    </source>
</evidence>
<dbReference type="InterPro" id="IPR036063">
    <property type="entry name" value="Smr_dom_sf"/>
</dbReference>
<keyword evidence="4" id="KW-1185">Reference proteome</keyword>
<dbReference type="Pfam" id="PF08590">
    <property type="entry name" value="DUF1771"/>
    <property type="match status" value="1"/>
</dbReference>
<evidence type="ECO:0000313" key="4">
    <source>
        <dbReference type="Proteomes" id="UP000757232"/>
    </source>
</evidence>
<proteinExistence type="predicted"/>
<name>A0A9Q5I4Q1_SANBA</name>